<evidence type="ECO:0000313" key="1">
    <source>
        <dbReference type="EMBL" id="GBP99915.1"/>
    </source>
</evidence>
<accession>A0A388SU68</accession>
<protein>
    <recommendedName>
        <fullName evidence="3">Acyl-CoA carboxylase subunit epsilon</fullName>
    </recommendedName>
</protein>
<dbReference type="Proteomes" id="UP000265354">
    <property type="component" value="Unassembled WGS sequence"/>
</dbReference>
<dbReference type="GO" id="GO:0003989">
    <property type="term" value="F:acetyl-CoA carboxylase activity"/>
    <property type="evidence" value="ECO:0007669"/>
    <property type="project" value="InterPro"/>
</dbReference>
<dbReference type="Pfam" id="PF13822">
    <property type="entry name" value="ACC_epsilon"/>
    <property type="match status" value="1"/>
</dbReference>
<evidence type="ECO:0008006" key="3">
    <source>
        <dbReference type="Google" id="ProtNLM"/>
    </source>
</evidence>
<dbReference type="GO" id="GO:0004658">
    <property type="term" value="F:propionyl-CoA carboxylase activity"/>
    <property type="evidence" value="ECO:0007669"/>
    <property type="project" value="InterPro"/>
</dbReference>
<organism evidence="1 2">
    <name type="scientific">Streptomyces spongiicola</name>
    <dbReference type="NCBI Taxonomy" id="1690221"/>
    <lineage>
        <taxon>Bacteria</taxon>
        <taxon>Bacillati</taxon>
        <taxon>Actinomycetota</taxon>
        <taxon>Actinomycetes</taxon>
        <taxon>Kitasatosporales</taxon>
        <taxon>Streptomycetaceae</taxon>
        <taxon>Streptomyces</taxon>
    </lineage>
</organism>
<evidence type="ECO:0000313" key="2">
    <source>
        <dbReference type="Proteomes" id="UP000265354"/>
    </source>
</evidence>
<name>A0A388SU68_9ACTN</name>
<reference evidence="1 2" key="1">
    <citation type="submission" date="2018-07" db="EMBL/GenBank/DDBJ databases">
        <title>Whole Genome Shotgun Sequence of Streptomyces spongiicola strain 531S.</title>
        <authorList>
            <person name="Dohra H."/>
            <person name="Kodani S."/>
        </authorList>
    </citation>
    <scope>NUCLEOTIDE SEQUENCE [LARGE SCALE GENOMIC DNA]</scope>
    <source>
        <strain evidence="1 2">531S</strain>
    </source>
</reference>
<dbReference type="RefSeq" id="WP_116427088.1">
    <property type="nucleotide sequence ID" value="NZ_BGZL01000003.1"/>
</dbReference>
<comment type="caution">
    <text evidence="1">The sequence shown here is derived from an EMBL/GenBank/DDBJ whole genome shotgun (WGS) entry which is preliminary data.</text>
</comment>
<gene>
    <name evidence="1" type="ORF">SSP531S_13190</name>
</gene>
<sequence>MTGHALRVVRGAPAAEEVAALVLVLRVLAAGRAERTAAPSASGAPSAAAWARPALDAPATAWSVRRPPAWRGG</sequence>
<proteinExistence type="predicted"/>
<dbReference type="InterPro" id="IPR032716">
    <property type="entry name" value="ACC_epsilon"/>
</dbReference>
<dbReference type="AlphaFoldDB" id="A0A388SU68"/>
<dbReference type="EMBL" id="BGZL01000003">
    <property type="protein sequence ID" value="GBP99915.1"/>
    <property type="molecule type" value="Genomic_DNA"/>
</dbReference>